<name>A0AC61RE53_9BACT</name>
<evidence type="ECO:0000313" key="1">
    <source>
        <dbReference type="EMBL" id="TGY78260.1"/>
    </source>
</evidence>
<comment type="caution">
    <text evidence="1">The sequence shown here is derived from an EMBL/GenBank/DDBJ whole genome shotgun (WGS) entry which is preliminary data.</text>
</comment>
<dbReference type="EMBL" id="SRYB01000015">
    <property type="protein sequence ID" value="TGY78260.1"/>
    <property type="molecule type" value="Genomic_DNA"/>
</dbReference>
<sequence length="609" mass="66175">MILVFGGTTEGRIAVSTLDEGEGGYFYSTLSDAQEIECAHGTRISGSMSADSMLSFCKQHGIRIIVDAAHPFATRLHDTVAVTADRLAIPVIRLERLPADCESDHIIPCSDFNDAIGKMRHDGVTRLLALTGVNTISPLKPFWEKRETFFRILDREDSVKKALDAGFPTSRLIYYRPDDTPRLISELHPNAIITKESGASGGFAEKVQAAIQHNILIYVVRRPPLPKSFITVEGTHGLRRAIERLLPQFYPLHTGFTTGSCATAAAKAALIALLTGEKRTEITFRIPEGERMAMSVKSVETRDEDATATVIKDAGDDPDVTDKSEISARVAFARHEGIRFSGGEGIGIVTLPGLGLEVGEAAINPVPRRMITEELTALYAGGLDVTISLKGGAELAARTFNPRVGISGGVSIIGTSGIVRPFSHEAFVESLCREMNVAIAMGCRPIVVNSGAKSEKFLKKLFPALPPQGFIHYGNAIGEIMTISRDLGVESLVIGILIGKAVKLAEGHIDTHSHKTTFNRDFLLNVARECGCSQEASVAISGMNIARELWSILSPSDAEMFFQEILRRCHEQCARIYPGNLESILLSDDGSIFYSSRSYLSRESNKSTK</sequence>
<accession>A0AC61RE53</accession>
<gene>
    <name evidence="1" type="ORF">E5331_11200</name>
</gene>
<organism evidence="1 2">
    <name type="scientific">Lepagella muris</name>
    <dbReference type="NCBI Taxonomy" id="3032870"/>
    <lineage>
        <taxon>Bacteria</taxon>
        <taxon>Pseudomonadati</taxon>
        <taxon>Bacteroidota</taxon>
        <taxon>Bacteroidia</taxon>
        <taxon>Bacteroidales</taxon>
        <taxon>Muribaculaceae</taxon>
        <taxon>Lepagella</taxon>
    </lineage>
</organism>
<dbReference type="Proteomes" id="UP000306319">
    <property type="component" value="Unassembled WGS sequence"/>
</dbReference>
<keyword evidence="1" id="KW-0808">Transferase</keyword>
<dbReference type="EC" id="2.1.1.195" evidence="1"/>
<keyword evidence="2" id="KW-1185">Reference proteome</keyword>
<reference evidence="1" key="1">
    <citation type="submission" date="2019-04" db="EMBL/GenBank/DDBJ databases">
        <title>Microbes associate with the intestines of laboratory mice.</title>
        <authorList>
            <person name="Navarre W."/>
            <person name="Wong E."/>
            <person name="Huang K."/>
            <person name="Tropini C."/>
            <person name="Ng K."/>
            <person name="Yu B."/>
        </authorList>
    </citation>
    <scope>NUCLEOTIDE SEQUENCE</scope>
    <source>
        <strain evidence="1">NM04_E33</strain>
    </source>
</reference>
<protein>
    <submittedName>
        <fullName evidence="1">Cobalt-precorrin-5B (C(1))-methyltransferase</fullName>
        <ecNumber evidence="1">2.1.1.195</ecNumber>
    </submittedName>
</protein>
<evidence type="ECO:0000313" key="2">
    <source>
        <dbReference type="Proteomes" id="UP000306319"/>
    </source>
</evidence>
<keyword evidence="1" id="KW-0489">Methyltransferase</keyword>
<proteinExistence type="predicted"/>